<dbReference type="CDD" id="cd18126">
    <property type="entry name" value="GAPDH_I_C"/>
    <property type="match status" value="1"/>
</dbReference>
<feature type="binding site" evidence="4">
    <location>
        <begin position="212"/>
        <end position="213"/>
    </location>
    <ligand>
        <name>D-glyceraldehyde 3-phosphate</name>
        <dbReference type="ChEBI" id="CHEBI:59776"/>
    </ligand>
</feature>
<dbReference type="CDD" id="cd05214">
    <property type="entry name" value="GAPDH_I_N"/>
    <property type="match status" value="1"/>
</dbReference>
<dbReference type="InterPro" id="IPR036291">
    <property type="entry name" value="NAD(P)-bd_dom_sf"/>
</dbReference>
<evidence type="ECO:0000256" key="7">
    <source>
        <dbReference type="RuleBase" id="RU000397"/>
    </source>
</evidence>
<dbReference type="Pfam" id="PF00044">
    <property type="entry name" value="Gp_dh_N"/>
    <property type="match status" value="1"/>
</dbReference>
<feature type="binding site" evidence="5">
    <location>
        <position position="317"/>
    </location>
    <ligand>
        <name>NAD(+)</name>
        <dbReference type="ChEBI" id="CHEBI:57540"/>
    </ligand>
</feature>
<keyword evidence="5" id="KW-0547">Nucleotide-binding</keyword>
<evidence type="ECO:0000256" key="2">
    <source>
        <dbReference type="ARBA" id="ARBA00023002"/>
    </source>
</evidence>
<comment type="similarity">
    <text evidence="1 7">Belongs to the glyceraldehyde-3-phosphate dehydrogenase family.</text>
</comment>
<dbReference type="Gene3D" id="3.30.360.10">
    <property type="entry name" value="Dihydrodipicolinate Reductase, domain 2"/>
    <property type="match status" value="1"/>
</dbReference>
<dbReference type="InterPro" id="IPR020831">
    <property type="entry name" value="GlycerAld/Erythrose_P_DH"/>
</dbReference>
<dbReference type="AlphaFoldDB" id="A0A2M6Z423"/>
<dbReference type="InterPro" id="IPR020829">
    <property type="entry name" value="GlycerAld_3-P_DH_cat"/>
</dbReference>
<evidence type="ECO:0000256" key="1">
    <source>
        <dbReference type="ARBA" id="ARBA00007406"/>
    </source>
</evidence>
<evidence type="ECO:0000256" key="5">
    <source>
        <dbReference type="PIRSR" id="PIRSR000149-3"/>
    </source>
</evidence>
<dbReference type="FunFam" id="3.40.50.720:FF:000001">
    <property type="entry name" value="Glyceraldehyde-3-phosphate dehydrogenase"/>
    <property type="match status" value="1"/>
</dbReference>
<evidence type="ECO:0000256" key="3">
    <source>
        <dbReference type="PIRSR" id="PIRSR000149-1"/>
    </source>
</evidence>
<dbReference type="Proteomes" id="UP000228777">
    <property type="component" value="Unassembled WGS sequence"/>
</dbReference>
<feature type="binding site" evidence="5">
    <location>
        <begin position="12"/>
        <end position="13"/>
    </location>
    <ligand>
        <name>NAD(+)</name>
        <dbReference type="ChEBI" id="CHEBI:57540"/>
    </ligand>
</feature>
<proteinExistence type="inferred from homology"/>
<dbReference type="PIRSF" id="PIRSF000149">
    <property type="entry name" value="GAP_DH"/>
    <property type="match status" value="1"/>
</dbReference>
<reference evidence="10" key="1">
    <citation type="submission" date="2017-09" db="EMBL/GenBank/DDBJ databases">
        <title>Depth-based differentiation of microbial function through sediment-hosted aquifers and enrichment of novel symbionts in the deep terrestrial subsurface.</title>
        <authorList>
            <person name="Probst A.J."/>
            <person name="Ladd B."/>
            <person name="Jarett J.K."/>
            <person name="Geller-Mcgrath D.E."/>
            <person name="Sieber C.M.K."/>
            <person name="Emerson J.B."/>
            <person name="Anantharaman K."/>
            <person name="Thomas B.C."/>
            <person name="Malmstrom R."/>
            <person name="Stieglmeier M."/>
            <person name="Klingl A."/>
            <person name="Woyke T."/>
            <person name="Ryan C.M."/>
            <person name="Banfield J.F."/>
        </authorList>
    </citation>
    <scope>NUCLEOTIDE SEQUENCE [LARGE SCALE GENOMIC DNA]</scope>
</reference>
<dbReference type="GO" id="GO:0050661">
    <property type="term" value="F:NADP binding"/>
    <property type="evidence" value="ECO:0007669"/>
    <property type="project" value="InterPro"/>
</dbReference>
<dbReference type="Gene3D" id="3.40.50.720">
    <property type="entry name" value="NAD(P)-binding Rossmann-like Domain"/>
    <property type="match status" value="1"/>
</dbReference>
<keyword evidence="5" id="KW-0520">NAD</keyword>
<organism evidence="9 10">
    <name type="scientific">bacterium (Candidatus Gribaldobacteria) CG07_land_8_20_14_0_80_33_18</name>
    <dbReference type="NCBI Taxonomy" id="2014272"/>
    <lineage>
        <taxon>Bacteria</taxon>
        <taxon>Candidatus Gribaldobacteria</taxon>
    </lineage>
</organism>
<dbReference type="EMBL" id="PEWP01000012">
    <property type="protein sequence ID" value="PIU47164.1"/>
    <property type="molecule type" value="Genomic_DNA"/>
</dbReference>
<dbReference type="SMART" id="SM00846">
    <property type="entry name" value="Gp_dh_N"/>
    <property type="match status" value="1"/>
</dbReference>
<dbReference type="InterPro" id="IPR006424">
    <property type="entry name" value="Glyceraldehyde-3-P_DH_1"/>
</dbReference>
<evidence type="ECO:0000259" key="8">
    <source>
        <dbReference type="SMART" id="SM00846"/>
    </source>
</evidence>
<gene>
    <name evidence="9" type="primary">gap</name>
    <name evidence="9" type="ORF">COS93_00525</name>
</gene>
<dbReference type="PRINTS" id="PR00078">
    <property type="entry name" value="G3PDHDRGNASE"/>
</dbReference>
<feature type="site" description="Activates thiol group during catalysis" evidence="6">
    <location>
        <position position="181"/>
    </location>
</feature>
<accession>A0A2M6Z423</accession>
<feature type="binding site" evidence="5">
    <location>
        <position position="35"/>
    </location>
    <ligand>
        <name>NAD(+)</name>
        <dbReference type="ChEBI" id="CHEBI:57540"/>
    </ligand>
</feature>
<dbReference type="InterPro" id="IPR020828">
    <property type="entry name" value="GlycerAld_3-P_DH_NAD(P)-bd"/>
</dbReference>
<feature type="binding site" evidence="4">
    <location>
        <begin position="153"/>
        <end position="155"/>
    </location>
    <ligand>
        <name>D-glyceraldehyde 3-phosphate</name>
        <dbReference type="ChEBI" id="CHEBI:59776"/>
    </ligand>
</feature>
<feature type="binding site" evidence="4">
    <location>
        <position position="184"/>
    </location>
    <ligand>
        <name>D-glyceraldehyde 3-phosphate</name>
        <dbReference type="ChEBI" id="CHEBI:59776"/>
    </ligand>
</feature>
<dbReference type="SUPFAM" id="SSF51735">
    <property type="entry name" value="NAD(P)-binding Rossmann-fold domains"/>
    <property type="match status" value="1"/>
</dbReference>
<evidence type="ECO:0000313" key="9">
    <source>
        <dbReference type="EMBL" id="PIU47164.1"/>
    </source>
</evidence>
<feature type="domain" description="Glyceraldehyde 3-phosphate dehydrogenase NAD(P) binding" evidence="8">
    <location>
        <begin position="3"/>
        <end position="154"/>
    </location>
</feature>
<dbReference type="GO" id="GO:0006006">
    <property type="term" value="P:glucose metabolic process"/>
    <property type="evidence" value="ECO:0007669"/>
    <property type="project" value="InterPro"/>
</dbReference>
<dbReference type="GO" id="GO:0016620">
    <property type="term" value="F:oxidoreductase activity, acting on the aldehyde or oxo group of donors, NAD or NADP as acceptor"/>
    <property type="evidence" value="ECO:0007669"/>
    <property type="project" value="InterPro"/>
</dbReference>
<evidence type="ECO:0000256" key="4">
    <source>
        <dbReference type="PIRSR" id="PIRSR000149-2"/>
    </source>
</evidence>
<feature type="active site" description="Nucleophile" evidence="3">
    <location>
        <position position="154"/>
    </location>
</feature>
<keyword evidence="2" id="KW-0560">Oxidoreductase</keyword>
<evidence type="ECO:0000256" key="6">
    <source>
        <dbReference type="PIRSR" id="PIRSR000149-4"/>
    </source>
</evidence>
<sequence>MAIKIAINGFGRIGRPTFRRILAHHPDLEVKAINDLTDAKILAHLLKYDSIYKIYQKTVKATEKELLVNGNKVKIFAETNPSELPWKELGIDIVLECTGHFTDYEGAKKHIQAGAKKVIISAPAKSIEIPTFVLGVNEKEYDSKKDNVISMGSCTTNCLAPVAKVLQDNFGIVKGFMTTVHSYTNDQRILDLVHSDLRRARAAGLNIIPTTTGAAKAIGNVIPGLKGKLDGIALRVPTPIVSVLDLICEVKKKTTVEEINYVFKKSSQKKELEGILGIEDVPLVSSDYIGNSFSAIVDANLTMAVDNLIKVVAWYDNEWAYSCRLAEFAEYLGKSLGHPASRSTQSA</sequence>
<dbReference type="NCBIfam" id="TIGR01534">
    <property type="entry name" value="GAPDH-I"/>
    <property type="match status" value="1"/>
</dbReference>
<comment type="caution">
    <text evidence="9">The sequence shown here is derived from an EMBL/GenBank/DDBJ whole genome shotgun (WGS) entry which is preliminary data.</text>
</comment>
<protein>
    <submittedName>
        <fullName evidence="9">Type I glyceraldehyde-3-phosphate dehydrogenase</fullName>
    </submittedName>
</protein>
<dbReference type="PANTHER" id="PTHR43148">
    <property type="entry name" value="GLYCERALDEHYDE-3-PHOSPHATE DEHYDROGENASE 2"/>
    <property type="match status" value="1"/>
</dbReference>
<feature type="binding site" evidence="4">
    <location>
        <position position="235"/>
    </location>
    <ligand>
        <name>D-glyceraldehyde 3-phosphate</name>
        <dbReference type="ChEBI" id="CHEBI:59776"/>
    </ligand>
</feature>
<name>A0A2M6Z423_9BACT</name>
<dbReference type="GO" id="GO:0051287">
    <property type="term" value="F:NAD binding"/>
    <property type="evidence" value="ECO:0007669"/>
    <property type="project" value="InterPro"/>
</dbReference>
<dbReference type="Pfam" id="PF02800">
    <property type="entry name" value="Gp_dh_C"/>
    <property type="match status" value="1"/>
</dbReference>
<dbReference type="FunFam" id="3.30.360.10:FF:000002">
    <property type="entry name" value="Glyceraldehyde-3-phosphate dehydrogenase"/>
    <property type="match status" value="1"/>
</dbReference>
<evidence type="ECO:0000313" key="10">
    <source>
        <dbReference type="Proteomes" id="UP000228777"/>
    </source>
</evidence>
<feature type="binding site" evidence="5">
    <location>
        <position position="121"/>
    </location>
    <ligand>
        <name>NAD(+)</name>
        <dbReference type="ChEBI" id="CHEBI:57540"/>
    </ligand>
</feature>
<dbReference type="SUPFAM" id="SSF55347">
    <property type="entry name" value="Glyceraldehyde-3-phosphate dehydrogenase-like, C-terminal domain"/>
    <property type="match status" value="1"/>
</dbReference>